<name>A0A7C4I8W6_CALS0</name>
<dbReference type="InterPro" id="IPR002769">
    <property type="entry name" value="eIF6"/>
</dbReference>
<comment type="caution">
    <text evidence="5">The sequence shown here is derived from an EMBL/GenBank/DDBJ whole genome shotgun (WGS) entry which is preliminary data.</text>
</comment>
<dbReference type="GO" id="GO:0003743">
    <property type="term" value="F:translation initiation factor activity"/>
    <property type="evidence" value="ECO:0007669"/>
    <property type="project" value="UniProtKB-UniRule"/>
</dbReference>
<gene>
    <name evidence="3" type="primary">eif6</name>
    <name evidence="6" type="ORF">ENM30_03035</name>
    <name evidence="5" type="ORF">ENT82_07830</name>
    <name evidence="4" type="ORF">ENU43_07670</name>
</gene>
<dbReference type="EMBL" id="DRXG01000060">
    <property type="protein sequence ID" value="HHN52269.1"/>
    <property type="molecule type" value="Genomic_DNA"/>
</dbReference>
<dbReference type="GO" id="GO:0042256">
    <property type="term" value="P:cytosolic ribosome assembly"/>
    <property type="evidence" value="ECO:0007669"/>
    <property type="project" value="InterPro"/>
</dbReference>
<dbReference type="PANTHER" id="PTHR10784">
    <property type="entry name" value="TRANSLATION INITIATION FACTOR 6"/>
    <property type="match status" value="1"/>
</dbReference>
<dbReference type="HAMAP" id="MF_00032">
    <property type="entry name" value="eIF_6"/>
    <property type="match status" value="1"/>
</dbReference>
<dbReference type="EMBL" id="DTCM01000091">
    <property type="protein sequence ID" value="HGL41520.1"/>
    <property type="molecule type" value="Genomic_DNA"/>
</dbReference>
<comment type="function">
    <text evidence="3">Binds to the 50S ribosomal subunit and prevents its association with the 30S ribosomal subunit to form the 70S initiation complex.</text>
</comment>
<dbReference type="SUPFAM" id="SSF55909">
    <property type="entry name" value="Pentein"/>
    <property type="match status" value="1"/>
</dbReference>
<dbReference type="NCBIfam" id="TIGR00323">
    <property type="entry name" value="eIF-6"/>
    <property type="match status" value="1"/>
</dbReference>
<evidence type="ECO:0000313" key="5">
    <source>
        <dbReference type="EMBL" id="HGN91012.1"/>
    </source>
</evidence>
<evidence type="ECO:0000313" key="4">
    <source>
        <dbReference type="EMBL" id="HGL41520.1"/>
    </source>
</evidence>
<proteinExistence type="inferred from homology"/>
<reference evidence="5" key="1">
    <citation type="journal article" date="2020" name="mSystems">
        <title>Genome- and Community-Level Interaction Insights into Carbon Utilization and Element Cycling Functions of Hydrothermarchaeota in Hydrothermal Sediment.</title>
        <authorList>
            <person name="Zhou Z."/>
            <person name="Liu Y."/>
            <person name="Xu W."/>
            <person name="Pan J."/>
            <person name="Luo Z.H."/>
            <person name="Li M."/>
        </authorList>
    </citation>
    <scope>NUCLEOTIDE SEQUENCE [LARGE SCALE GENOMIC DNA]</scope>
    <source>
        <strain evidence="6">SpSt-1073</strain>
        <strain evidence="5">SpSt-613</strain>
        <strain evidence="4">SpSt-669</strain>
    </source>
</reference>
<dbReference type="Gene3D" id="3.75.10.10">
    <property type="entry name" value="L-arginine/glycine Amidinotransferase, Chain A"/>
    <property type="match status" value="1"/>
</dbReference>
<accession>A0A7C4I8W6</accession>
<dbReference type="EMBL" id="DTAD01000084">
    <property type="protein sequence ID" value="HGN91012.1"/>
    <property type="molecule type" value="Genomic_DNA"/>
</dbReference>
<organism evidence="5">
    <name type="scientific">Caldiarchaeum subterraneum</name>
    <dbReference type="NCBI Taxonomy" id="311458"/>
    <lineage>
        <taxon>Archaea</taxon>
        <taxon>Nitrososphaerota</taxon>
        <taxon>Candidatus Caldarchaeales</taxon>
        <taxon>Candidatus Caldarchaeaceae</taxon>
        <taxon>Candidatus Caldarchaeum</taxon>
    </lineage>
</organism>
<evidence type="ECO:0000313" key="6">
    <source>
        <dbReference type="EMBL" id="HHN52269.1"/>
    </source>
</evidence>
<comment type="similarity">
    <text evidence="3">Belongs to the eIF-6 family.</text>
</comment>
<dbReference type="SMART" id="SM00654">
    <property type="entry name" value="eIF6"/>
    <property type="match status" value="1"/>
</dbReference>
<evidence type="ECO:0000256" key="1">
    <source>
        <dbReference type="ARBA" id="ARBA00022540"/>
    </source>
</evidence>
<keyword evidence="1 3" id="KW-0396">Initiation factor</keyword>
<dbReference type="Pfam" id="PF01912">
    <property type="entry name" value="eIF-6"/>
    <property type="match status" value="1"/>
</dbReference>
<evidence type="ECO:0000256" key="3">
    <source>
        <dbReference type="HAMAP-Rule" id="MF_00032"/>
    </source>
</evidence>
<dbReference type="GO" id="GO:0043022">
    <property type="term" value="F:ribosome binding"/>
    <property type="evidence" value="ECO:0007669"/>
    <property type="project" value="InterPro"/>
</dbReference>
<keyword evidence="2 3" id="KW-0648">Protein biosynthesis</keyword>
<dbReference type="AlphaFoldDB" id="A0A7C4I8W6"/>
<protein>
    <recommendedName>
        <fullName evidence="3">Translation initiation factor 6</fullName>
        <shortName evidence="3">aIF-6</shortName>
    </recommendedName>
</protein>
<evidence type="ECO:0000256" key="2">
    <source>
        <dbReference type="ARBA" id="ARBA00022917"/>
    </source>
</evidence>
<sequence length="222" mass="23372">MEIRLETVLGSAEVGLFALPTDRYVILSKEINPSKVKAFQQVLKVETILTSLADSILVSPFAAGNSNGLLLSKLVVDEELKKIKAALPDLNIHRLDTKYTAVGNLILCNDRGAVVSSLLGKSVAKVVADVLGTDTVSSTIANRSYVGSLVAATNVGALVYVDAEDDELKLLEDVLHVHVDTGTVNGGVLFPRSGIAANSSGAVVGSLTTGPELMTISRVFQR</sequence>
<dbReference type="PIRSF" id="PIRSF006413">
    <property type="entry name" value="IF-6"/>
    <property type="match status" value="1"/>
</dbReference>